<organism evidence="1 3">
    <name type="scientific">Methylobacterium oxalidis</name>
    <dbReference type="NCBI Taxonomy" id="944322"/>
    <lineage>
        <taxon>Bacteria</taxon>
        <taxon>Pseudomonadati</taxon>
        <taxon>Pseudomonadota</taxon>
        <taxon>Alphaproteobacteria</taxon>
        <taxon>Hyphomicrobiales</taxon>
        <taxon>Methylobacteriaceae</taxon>
        <taxon>Methylobacterium</taxon>
    </lineage>
</organism>
<accession>A0A512J6V7</accession>
<reference evidence="4" key="2">
    <citation type="journal article" date="2019" name="Int. J. Syst. Evol. Microbiol.">
        <title>The Global Catalogue of Microorganisms (GCM) 10K type strain sequencing project: providing services to taxonomists for standard genome sequencing and annotation.</title>
        <authorList>
            <consortium name="The Broad Institute Genomics Platform"/>
            <consortium name="The Broad Institute Genome Sequencing Center for Infectious Disease"/>
            <person name="Wu L."/>
            <person name="Ma J."/>
        </authorList>
    </citation>
    <scope>NUCLEOTIDE SEQUENCE [LARGE SCALE GENOMIC DNA]</scope>
    <source>
        <strain evidence="4">NBRC 107715</strain>
    </source>
</reference>
<evidence type="ECO:0000313" key="4">
    <source>
        <dbReference type="Proteomes" id="UP001156856"/>
    </source>
</evidence>
<dbReference type="AlphaFoldDB" id="A0A512J6V7"/>
<dbReference type="OrthoDB" id="7998953at2"/>
<name>A0A512J6V7_9HYPH</name>
<comment type="caution">
    <text evidence="1">The sequence shown here is derived from an EMBL/GenBank/DDBJ whole genome shotgun (WGS) entry which is preliminary data.</text>
</comment>
<reference evidence="1 3" key="3">
    <citation type="submission" date="2019-07" db="EMBL/GenBank/DDBJ databases">
        <title>Whole genome shotgun sequence of Methylobacterium oxalidis NBRC 107715.</title>
        <authorList>
            <person name="Hosoyama A."/>
            <person name="Uohara A."/>
            <person name="Ohji S."/>
            <person name="Ichikawa N."/>
        </authorList>
    </citation>
    <scope>NUCLEOTIDE SEQUENCE [LARGE SCALE GENOMIC DNA]</scope>
    <source>
        <strain evidence="1 3">NBRC 107715</strain>
    </source>
</reference>
<reference evidence="2" key="1">
    <citation type="journal article" date="2014" name="Int. J. Syst. Evol. Microbiol.">
        <title>Complete genome of a new Firmicutes species belonging to the dominant human colonic microbiota ('Ruminococcus bicirculans') reveals two chromosomes and a selective capacity to utilize plant glucans.</title>
        <authorList>
            <consortium name="NISC Comparative Sequencing Program"/>
            <person name="Wegmann U."/>
            <person name="Louis P."/>
            <person name="Goesmann A."/>
            <person name="Henrissat B."/>
            <person name="Duncan S.H."/>
            <person name="Flint H.J."/>
        </authorList>
    </citation>
    <scope>NUCLEOTIDE SEQUENCE</scope>
    <source>
        <strain evidence="2">NBRC 107715</strain>
    </source>
</reference>
<sequence>MTEREIESIVSNVLRARFPGGQYTGAAVRFDTDFDGAPIIRVTARYQTRPDSRTEIVRTVHAIRDALLDRGEERFVYLTNDIADERQAHADVD</sequence>
<dbReference type="Proteomes" id="UP001156856">
    <property type="component" value="Unassembled WGS sequence"/>
</dbReference>
<dbReference type="EMBL" id="BSPK01000019">
    <property type="protein sequence ID" value="GLS63176.1"/>
    <property type="molecule type" value="Genomic_DNA"/>
</dbReference>
<evidence type="ECO:0000313" key="2">
    <source>
        <dbReference type="EMBL" id="GLS63176.1"/>
    </source>
</evidence>
<protein>
    <submittedName>
        <fullName evidence="1">Uncharacterized protein</fullName>
    </submittedName>
</protein>
<dbReference type="EMBL" id="BJZU01000074">
    <property type="protein sequence ID" value="GEP05697.1"/>
    <property type="molecule type" value="Genomic_DNA"/>
</dbReference>
<proteinExistence type="predicted"/>
<dbReference type="RefSeq" id="WP_147027245.1">
    <property type="nucleotide sequence ID" value="NZ_BJZU01000074.1"/>
</dbReference>
<evidence type="ECO:0000313" key="3">
    <source>
        <dbReference type="Proteomes" id="UP000321960"/>
    </source>
</evidence>
<reference evidence="2" key="4">
    <citation type="submission" date="2023-01" db="EMBL/GenBank/DDBJ databases">
        <title>Draft genome sequence of Methylobacterium oxalidis strain NBRC 107715.</title>
        <authorList>
            <person name="Sun Q."/>
            <person name="Mori K."/>
        </authorList>
    </citation>
    <scope>NUCLEOTIDE SEQUENCE</scope>
    <source>
        <strain evidence="2">NBRC 107715</strain>
    </source>
</reference>
<evidence type="ECO:0000313" key="1">
    <source>
        <dbReference type="EMBL" id="GEP05697.1"/>
    </source>
</evidence>
<gene>
    <name evidence="2" type="ORF">GCM10007888_15570</name>
    <name evidence="1" type="ORF">MOX02_37350</name>
</gene>
<dbReference type="Proteomes" id="UP000321960">
    <property type="component" value="Unassembled WGS sequence"/>
</dbReference>
<keyword evidence="4" id="KW-1185">Reference proteome</keyword>